<evidence type="ECO:0000313" key="1">
    <source>
        <dbReference type="EMBL" id="MST97404.1"/>
    </source>
</evidence>
<gene>
    <name evidence="1" type="ORF">FYJ85_10165</name>
</gene>
<dbReference type="AlphaFoldDB" id="A0A844G359"/>
<dbReference type="Proteomes" id="UP000435649">
    <property type="component" value="Unassembled WGS sequence"/>
</dbReference>
<dbReference type="RefSeq" id="WP_154418316.1">
    <property type="nucleotide sequence ID" value="NZ_VUNS01000009.1"/>
</dbReference>
<accession>A0A844G359</accession>
<organism evidence="1 2">
    <name type="scientific">Victivallis lenta</name>
    <dbReference type="NCBI Taxonomy" id="2606640"/>
    <lineage>
        <taxon>Bacteria</taxon>
        <taxon>Pseudomonadati</taxon>
        <taxon>Lentisphaerota</taxon>
        <taxon>Lentisphaeria</taxon>
        <taxon>Victivallales</taxon>
        <taxon>Victivallaceae</taxon>
        <taxon>Victivallis</taxon>
    </lineage>
</organism>
<dbReference type="EMBL" id="VUNS01000009">
    <property type="protein sequence ID" value="MST97404.1"/>
    <property type="molecule type" value="Genomic_DNA"/>
</dbReference>
<name>A0A844G359_9BACT</name>
<evidence type="ECO:0000313" key="2">
    <source>
        <dbReference type="Proteomes" id="UP000435649"/>
    </source>
</evidence>
<keyword evidence="2" id="KW-1185">Reference proteome</keyword>
<reference evidence="1 2" key="1">
    <citation type="submission" date="2019-08" db="EMBL/GenBank/DDBJ databases">
        <title>In-depth cultivation of the pig gut microbiome towards novel bacterial diversity and tailored functional studies.</title>
        <authorList>
            <person name="Wylensek D."/>
            <person name="Hitch T.C.A."/>
            <person name="Clavel T."/>
        </authorList>
    </citation>
    <scope>NUCLEOTIDE SEQUENCE [LARGE SCALE GENOMIC DNA]</scope>
    <source>
        <strain evidence="1 2">BBE-744-WT-12</strain>
    </source>
</reference>
<sequence length="153" mass="17703">MTGREDRQENDLFFVCSLIEAIGRKTKNHRRVVVNAFGIAEIRHLLELADIYHSENMEKLIDNLTEKYHILQGTFNNVAACRYTVPSIFDIGKVYKRLIIAVSQAKGIDFSDALIEVYNSWIADRLDDYNSSMFFENPEYIYQSYLAGQPLLL</sequence>
<comment type="caution">
    <text evidence="1">The sequence shown here is derived from an EMBL/GenBank/DDBJ whole genome shotgun (WGS) entry which is preliminary data.</text>
</comment>
<protein>
    <submittedName>
        <fullName evidence="1">Uncharacterized protein</fullName>
    </submittedName>
</protein>
<proteinExistence type="predicted"/>